<evidence type="ECO:0000256" key="2">
    <source>
        <dbReference type="ARBA" id="ARBA00022722"/>
    </source>
</evidence>
<proteinExistence type="predicted"/>
<dbReference type="SUPFAM" id="SSF88723">
    <property type="entry name" value="PIN domain-like"/>
    <property type="match status" value="1"/>
</dbReference>
<organism evidence="7 8">
    <name type="scientific">Nocardia speluncae</name>
    <dbReference type="NCBI Taxonomy" id="419477"/>
    <lineage>
        <taxon>Bacteria</taxon>
        <taxon>Bacillati</taxon>
        <taxon>Actinomycetota</taxon>
        <taxon>Actinomycetes</taxon>
        <taxon>Mycobacteriales</taxon>
        <taxon>Nocardiaceae</taxon>
        <taxon>Nocardia</taxon>
    </lineage>
</organism>
<dbReference type="Pfam" id="PF01850">
    <property type="entry name" value="PIN"/>
    <property type="match status" value="1"/>
</dbReference>
<evidence type="ECO:0000256" key="4">
    <source>
        <dbReference type="ARBA" id="ARBA00022801"/>
    </source>
</evidence>
<dbReference type="InterPro" id="IPR002716">
    <property type="entry name" value="PIN_dom"/>
</dbReference>
<evidence type="ECO:0000256" key="1">
    <source>
        <dbReference type="ARBA" id="ARBA00022649"/>
    </source>
</evidence>
<comment type="caution">
    <text evidence="7">The sequence shown here is derived from an EMBL/GenBank/DDBJ whole genome shotgun (WGS) entry which is preliminary data.</text>
</comment>
<dbReference type="InterPro" id="IPR029060">
    <property type="entry name" value="PIN-like_dom_sf"/>
</dbReference>
<evidence type="ECO:0000313" key="8">
    <source>
        <dbReference type="Proteomes" id="UP000565715"/>
    </source>
</evidence>
<evidence type="ECO:0000256" key="5">
    <source>
        <dbReference type="ARBA" id="ARBA00022842"/>
    </source>
</evidence>
<accession>A0A846XL30</accession>
<keyword evidence="3" id="KW-0479">Metal-binding</keyword>
<keyword evidence="1" id="KW-1277">Toxin-antitoxin system</keyword>
<keyword evidence="4" id="KW-0378">Hydrolase</keyword>
<keyword evidence="2" id="KW-0540">Nuclease</keyword>
<dbReference type="EMBL" id="JAAXOO010000005">
    <property type="protein sequence ID" value="NKY35340.1"/>
    <property type="molecule type" value="Genomic_DNA"/>
</dbReference>
<keyword evidence="5" id="KW-0460">Magnesium</keyword>
<dbReference type="Gene3D" id="3.40.50.1010">
    <property type="entry name" value="5'-nuclease"/>
    <property type="match status" value="1"/>
</dbReference>
<dbReference type="Proteomes" id="UP000565715">
    <property type="component" value="Unassembled WGS sequence"/>
</dbReference>
<evidence type="ECO:0000313" key="7">
    <source>
        <dbReference type="EMBL" id="NKY35340.1"/>
    </source>
</evidence>
<dbReference type="GO" id="GO:0046872">
    <property type="term" value="F:metal ion binding"/>
    <property type="evidence" value="ECO:0007669"/>
    <property type="project" value="UniProtKB-KW"/>
</dbReference>
<keyword evidence="8" id="KW-1185">Reference proteome</keyword>
<protein>
    <submittedName>
        <fullName evidence="7">Type II toxin-antitoxin system VapC family toxin</fullName>
    </submittedName>
</protein>
<evidence type="ECO:0000256" key="3">
    <source>
        <dbReference type="ARBA" id="ARBA00022723"/>
    </source>
</evidence>
<reference evidence="7 8" key="1">
    <citation type="submission" date="2020-04" db="EMBL/GenBank/DDBJ databases">
        <title>MicrobeNet Type strains.</title>
        <authorList>
            <person name="Nicholson A.C."/>
        </authorList>
    </citation>
    <scope>NUCLEOTIDE SEQUENCE [LARGE SCALE GENOMIC DNA]</scope>
    <source>
        <strain evidence="7 8">DSM 45078</strain>
    </source>
</reference>
<dbReference type="CDD" id="cd09854">
    <property type="entry name" value="PIN_VapC-like"/>
    <property type="match status" value="1"/>
</dbReference>
<gene>
    <name evidence="7" type="ORF">HGA13_20035</name>
</gene>
<dbReference type="GO" id="GO:0016787">
    <property type="term" value="F:hydrolase activity"/>
    <property type="evidence" value="ECO:0007669"/>
    <property type="project" value="UniProtKB-KW"/>
</dbReference>
<dbReference type="GO" id="GO:0004518">
    <property type="term" value="F:nuclease activity"/>
    <property type="evidence" value="ECO:0007669"/>
    <property type="project" value="UniProtKB-KW"/>
</dbReference>
<name>A0A846XL30_9NOCA</name>
<dbReference type="RefSeq" id="WP_068042407.1">
    <property type="nucleotide sequence ID" value="NZ_JAAXOO010000005.1"/>
</dbReference>
<sequence>MLPVVLDSAGLSAACEPKPPKRVQALLAEAYLRGSEVLVPAVVCAEVCRGVPRTRQVETLVARTLRDSAAHRPVRMVPTDFDLARQVGAILDSAKVGSRYLADAHVVAVCVQHGGGLVITSDPDDIMHLAAAVPAARIITRSPA</sequence>
<feature type="domain" description="PIN" evidence="6">
    <location>
        <begin position="7"/>
        <end position="124"/>
    </location>
</feature>
<evidence type="ECO:0000259" key="6">
    <source>
        <dbReference type="Pfam" id="PF01850"/>
    </source>
</evidence>
<dbReference type="AlphaFoldDB" id="A0A846XL30"/>